<dbReference type="EMBL" id="SLWK01000005">
    <property type="protein sequence ID" value="TCO08435.1"/>
    <property type="molecule type" value="Genomic_DNA"/>
</dbReference>
<feature type="signal peptide" evidence="1">
    <location>
        <begin position="1"/>
        <end position="25"/>
    </location>
</feature>
<evidence type="ECO:0000313" key="3">
    <source>
        <dbReference type="EMBL" id="TCO08435.1"/>
    </source>
</evidence>
<dbReference type="PANTHER" id="PTHR30619:SF1">
    <property type="entry name" value="RECOMBINATION PROTEIN 2"/>
    <property type="match status" value="1"/>
</dbReference>
<dbReference type="Pfam" id="PF00753">
    <property type="entry name" value="Lactamase_B"/>
    <property type="match status" value="1"/>
</dbReference>
<comment type="caution">
    <text evidence="3">The sequence shown here is derived from an EMBL/GenBank/DDBJ whole genome shotgun (WGS) entry which is preliminary data.</text>
</comment>
<dbReference type="Gene3D" id="3.60.15.10">
    <property type="entry name" value="Ribonuclease Z/Hydroxyacylglutathione hydrolase-like"/>
    <property type="match status" value="1"/>
</dbReference>
<evidence type="ECO:0000259" key="2">
    <source>
        <dbReference type="Pfam" id="PF00753"/>
    </source>
</evidence>
<protein>
    <submittedName>
        <fullName evidence="3">Beta-lactamase superfamily II metal-dependent hydrolase</fullName>
    </submittedName>
</protein>
<evidence type="ECO:0000256" key="1">
    <source>
        <dbReference type="SAM" id="SignalP"/>
    </source>
</evidence>
<feature type="chain" id="PRO_5020675443" evidence="1">
    <location>
        <begin position="26"/>
        <end position="440"/>
    </location>
</feature>
<dbReference type="GO" id="GO:0016787">
    <property type="term" value="F:hydrolase activity"/>
    <property type="evidence" value="ECO:0007669"/>
    <property type="project" value="UniProtKB-KW"/>
</dbReference>
<keyword evidence="3" id="KW-0378">Hydrolase</keyword>
<dbReference type="SUPFAM" id="SSF56281">
    <property type="entry name" value="Metallo-hydrolase/oxidoreductase"/>
    <property type="match status" value="1"/>
</dbReference>
<keyword evidence="1" id="KW-0732">Signal</keyword>
<name>A0A4R2GJ44_9BACT</name>
<gene>
    <name evidence="3" type="ORF">EV194_105243</name>
</gene>
<dbReference type="AlphaFoldDB" id="A0A4R2GJ44"/>
<evidence type="ECO:0000313" key="4">
    <source>
        <dbReference type="Proteomes" id="UP000295221"/>
    </source>
</evidence>
<keyword evidence="4" id="KW-1185">Reference proteome</keyword>
<reference evidence="3 4" key="1">
    <citation type="submission" date="2019-03" db="EMBL/GenBank/DDBJ databases">
        <title>Genomic Encyclopedia of Type Strains, Phase IV (KMG-IV): sequencing the most valuable type-strain genomes for metagenomic binning, comparative biology and taxonomic classification.</title>
        <authorList>
            <person name="Goeker M."/>
        </authorList>
    </citation>
    <scope>NUCLEOTIDE SEQUENCE [LARGE SCALE GENOMIC DNA]</scope>
    <source>
        <strain evidence="3 4">DSM 24179</strain>
    </source>
</reference>
<proteinExistence type="predicted"/>
<dbReference type="OrthoDB" id="9802248at2"/>
<dbReference type="PANTHER" id="PTHR30619">
    <property type="entry name" value="DNA INTERNALIZATION/COMPETENCE PROTEIN COMEC/REC2"/>
    <property type="match status" value="1"/>
</dbReference>
<dbReference type="InterPro" id="IPR036866">
    <property type="entry name" value="RibonucZ/Hydroxyglut_hydro"/>
</dbReference>
<dbReference type="Proteomes" id="UP000295221">
    <property type="component" value="Unassembled WGS sequence"/>
</dbReference>
<organism evidence="3 4">
    <name type="scientific">Natronoflexus pectinivorans</name>
    <dbReference type="NCBI Taxonomy" id="682526"/>
    <lineage>
        <taxon>Bacteria</taxon>
        <taxon>Pseudomonadati</taxon>
        <taxon>Bacteroidota</taxon>
        <taxon>Bacteroidia</taxon>
        <taxon>Marinilabiliales</taxon>
        <taxon>Marinilabiliaceae</taxon>
        <taxon>Natronoflexus</taxon>
    </lineage>
</organism>
<accession>A0A4R2GJ44</accession>
<feature type="domain" description="Metallo-beta-lactamase" evidence="2">
    <location>
        <begin position="141"/>
        <end position="254"/>
    </location>
</feature>
<dbReference type="InterPro" id="IPR001279">
    <property type="entry name" value="Metallo-B-lactamas"/>
</dbReference>
<dbReference type="InterPro" id="IPR052159">
    <property type="entry name" value="Competence_DNA_uptake"/>
</dbReference>
<sequence length="440" mass="50641">MKSICKYLPGLLFLLAFSLINLCHAQHLSEKILISPHNNVFYKNSPRDLYFVIHQNEHSLLYIDVKNNPLAFETEPLQTEFLESGLLIKISNNELSKIGNGLHSIKFVMDNGEVLRSQLKIVSDSEAKNYGLNVVAFNVGHGTSVLFFLPNGETLLVDTGYDHMAEKYTIPFMKSHLPVNRHGKQRIDHIFISHWHYDHFHGLNNILDAFDVGSIKYNLSEPERGDWRKDPYNYAKHGFEPVHSPQFKVGNVIDDIGGDDVKIKILNAAEFDLERYPYFHSKYFGEWDNANNRSLSFILKFKDFVFNFGGDTYQHGQIAMLQHFPELLAKTHVYHGNHHFHGGLSTDFLKHINPYLFIASACDVAYDRAAFVSDVMNNVVPTLEQESNIFIENLHTFEVGHIVIRVDGSLDWTDSSTEIIYETYYSEADDFPKFRILYLD</sequence>